<dbReference type="RefSeq" id="WP_377094296.1">
    <property type="nucleotide sequence ID" value="NZ_JBHSJM010000001.1"/>
</dbReference>
<evidence type="ECO:0000313" key="5">
    <source>
        <dbReference type="Proteomes" id="UP001597297"/>
    </source>
</evidence>
<dbReference type="InterPro" id="IPR033798">
    <property type="entry name" value="LodA-like"/>
</dbReference>
<feature type="domain" description="L-Lysine epsilon oxidase N-terminal" evidence="2">
    <location>
        <begin position="18"/>
        <end position="235"/>
    </location>
</feature>
<protein>
    <submittedName>
        <fullName evidence="4">LodA/GoxA family CTQ-dependent oxidase</fullName>
    </submittedName>
</protein>
<evidence type="ECO:0000259" key="2">
    <source>
        <dbReference type="Pfam" id="PF17990"/>
    </source>
</evidence>
<sequence length="651" mass="71989">MSDSSNSDLSRIVRAEIHPAIGVGRVGNATSEYYLTPQVSTPAPRPPHSYRDATGAIKREAVQFRIYGYDAGGEVVAELTADNAEIEWQAHIANLKSAWYEFSVALDLKQAKDIKMPRRNPNVVDPEDRAALIIDPGLRSISSKNQEQGARFDSGTFMGEKVYLGELRTDDAGRLLVLGGHGVSNSPTGMPAFNPAQNNGFGNAIGWHDDTSDGPVDATVTINGSEIPVEGAWVAFGPPKFAPDIIGWRTMYELLEELFIKNAMLDAPTKVSFTKHVYPILQRLSGLQWVNAGFATMFGADGPLNFENPSFIDKLCRIHGERDAFGGLRREIYNSFRPAQDNPGANPRTWPWLYGDAFGSYDDDLSAEIYLLLPDLLEKSLKAWMLGDFVADWAEVAAPPQNIDQVPLAEQPMSLTKASLHFCAADAFHPGIELTWPMRHITMYQAPFRIKRNKGGLPQLDFGSHLTQDIALAVDGPLNAQGPGGLTRWMLVPWQVDTAGCRSGYTKSYDSTIPTFWPAHVPNQVLTEEDYQTLMNTSNNPVERRNAFLHRESWYATMPTHNSKEQLSLMVSYFSKMGIIEARPGPTDLDGVPTTIYVQTVPKELEKSVQSAASSVRKSTKQAAATHAAQQAGFKDENDRKDMKNIRFQKP</sequence>
<dbReference type="EMBL" id="JBHUJC010000012">
    <property type="protein sequence ID" value="MFD2275767.1"/>
    <property type="molecule type" value="Genomic_DNA"/>
</dbReference>
<feature type="compositionally biased region" description="Low complexity" evidence="1">
    <location>
        <begin position="622"/>
        <end position="632"/>
    </location>
</feature>
<evidence type="ECO:0000256" key="1">
    <source>
        <dbReference type="SAM" id="MobiDB-lite"/>
    </source>
</evidence>
<organism evidence="4 5">
    <name type="scientific">Rubritalea spongiae</name>
    <dbReference type="NCBI Taxonomy" id="430797"/>
    <lineage>
        <taxon>Bacteria</taxon>
        <taxon>Pseudomonadati</taxon>
        <taxon>Verrucomicrobiota</taxon>
        <taxon>Verrucomicrobiia</taxon>
        <taxon>Verrucomicrobiales</taxon>
        <taxon>Rubritaleaceae</taxon>
        <taxon>Rubritalea</taxon>
    </lineage>
</organism>
<feature type="compositionally biased region" description="Basic and acidic residues" evidence="1">
    <location>
        <begin position="634"/>
        <end position="645"/>
    </location>
</feature>
<proteinExistence type="predicted"/>
<keyword evidence="5" id="KW-1185">Reference proteome</keyword>
<feature type="domain" description="L-lysine epsilon oxidase C-terminal" evidence="3">
    <location>
        <begin position="380"/>
        <end position="517"/>
    </location>
</feature>
<dbReference type="Pfam" id="PF18417">
    <property type="entry name" value="LodA_C"/>
    <property type="match status" value="1"/>
</dbReference>
<dbReference type="InterPro" id="IPR041173">
    <property type="entry name" value="LodA_C"/>
</dbReference>
<dbReference type="CDD" id="cd14731">
    <property type="entry name" value="LodA_like_1"/>
    <property type="match status" value="1"/>
</dbReference>
<dbReference type="InterPro" id="IPR041168">
    <property type="entry name" value="LodA_N"/>
</dbReference>
<evidence type="ECO:0000259" key="3">
    <source>
        <dbReference type="Pfam" id="PF18417"/>
    </source>
</evidence>
<dbReference type="Pfam" id="PF17990">
    <property type="entry name" value="LodA_N"/>
    <property type="match status" value="1"/>
</dbReference>
<name>A0ABW5E0C9_9BACT</name>
<gene>
    <name evidence="4" type="ORF">ACFSQZ_04735</name>
</gene>
<dbReference type="Proteomes" id="UP001597297">
    <property type="component" value="Unassembled WGS sequence"/>
</dbReference>
<evidence type="ECO:0000313" key="4">
    <source>
        <dbReference type="EMBL" id="MFD2275767.1"/>
    </source>
</evidence>
<accession>A0ABW5E0C9</accession>
<feature type="region of interest" description="Disordered" evidence="1">
    <location>
        <begin position="609"/>
        <end position="651"/>
    </location>
</feature>
<comment type="caution">
    <text evidence="4">The sequence shown here is derived from an EMBL/GenBank/DDBJ whole genome shotgun (WGS) entry which is preliminary data.</text>
</comment>
<reference evidence="5" key="1">
    <citation type="journal article" date="2019" name="Int. J. Syst. Evol. Microbiol.">
        <title>The Global Catalogue of Microorganisms (GCM) 10K type strain sequencing project: providing services to taxonomists for standard genome sequencing and annotation.</title>
        <authorList>
            <consortium name="The Broad Institute Genomics Platform"/>
            <consortium name="The Broad Institute Genome Sequencing Center for Infectious Disease"/>
            <person name="Wu L."/>
            <person name="Ma J."/>
        </authorList>
    </citation>
    <scope>NUCLEOTIDE SEQUENCE [LARGE SCALE GENOMIC DNA]</scope>
    <source>
        <strain evidence="5">JCM 16545</strain>
    </source>
</reference>